<dbReference type="EnsemblMetazoa" id="Aqu2.1.21510_001">
    <property type="protein sequence ID" value="Aqu2.1.21510_001"/>
    <property type="gene ID" value="Aqu2.1.21510"/>
</dbReference>
<proteinExistence type="predicted"/>
<dbReference type="InParanoid" id="A0A1X7U0Z2"/>
<reference evidence="1" key="1">
    <citation type="submission" date="2017-05" db="UniProtKB">
        <authorList>
            <consortium name="EnsemblMetazoa"/>
        </authorList>
    </citation>
    <scope>IDENTIFICATION</scope>
</reference>
<sequence length="50" mass="6101">MVRAKYCCIIILQIINYVHDDVHIYVRISTTRDQRHDWCGLKENEKYPFC</sequence>
<accession>A0A1X7U0Z2</accession>
<evidence type="ECO:0000313" key="1">
    <source>
        <dbReference type="EnsemblMetazoa" id="Aqu2.1.21510_001"/>
    </source>
</evidence>
<protein>
    <submittedName>
        <fullName evidence="1">Uncharacterized protein</fullName>
    </submittedName>
</protein>
<name>A0A1X7U0Z2_AMPQE</name>
<dbReference type="AlphaFoldDB" id="A0A1X7U0Z2"/>
<organism evidence="1">
    <name type="scientific">Amphimedon queenslandica</name>
    <name type="common">Sponge</name>
    <dbReference type="NCBI Taxonomy" id="400682"/>
    <lineage>
        <taxon>Eukaryota</taxon>
        <taxon>Metazoa</taxon>
        <taxon>Porifera</taxon>
        <taxon>Demospongiae</taxon>
        <taxon>Heteroscleromorpha</taxon>
        <taxon>Haplosclerida</taxon>
        <taxon>Niphatidae</taxon>
        <taxon>Amphimedon</taxon>
    </lineage>
</organism>